<proteinExistence type="predicted"/>
<dbReference type="AlphaFoldDB" id="A0A2M6WJK3"/>
<dbReference type="PROSITE" id="PS51707">
    <property type="entry name" value="CYTH"/>
    <property type="match status" value="1"/>
</dbReference>
<evidence type="ECO:0000259" key="1">
    <source>
        <dbReference type="PROSITE" id="PS51707"/>
    </source>
</evidence>
<protein>
    <submittedName>
        <fullName evidence="2">Adenylyl cyclase</fullName>
    </submittedName>
</protein>
<reference evidence="3" key="1">
    <citation type="submission" date="2017-09" db="EMBL/GenBank/DDBJ databases">
        <title>Depth-based differentiation of microbial function through sediment-hosted aquifers and enrichment of novel symbionts in the deep terrestrial subsurface.</title>
        <authorList>
            <person name="Probst A.J."/>
            <person name="Ladd B."/>
            <person name="Jarett J.K."/>
            <person name="Geller-Mcgrath D.E."/>
            <person name="Sieber C.M.K."/>
            <person name="Emerson J.B."/>
            <person name="Anantharaman K."/>
            <person name="Thomas B.C."/>
            <person name="Malmstrom R."/>
            <person name="Stieglmeier M."/>
            <person name="Klingl A."/>
            <person name="Woyke T."/>
            <person name="Ryan C.M."/>
            <person name="Banfield J.F."/>
        </authorList>
    </citation>
    <scope>NUCLEOTIDE SEQUENCE [LARGE SCALE GENOMIC DNA]</scope>
</reference>
<organism evidence="2 3">
    <name type="scientific">Candidatus Harrisonbacteria bacterium CG10_big_fil_rev_8_21_14_0_10_38_8</name>
    <dbReference type="NCBI Taxonomy" id="1974582"/>
    <lineage>
        <taxon>Bacteria</taxon>
        <taxon>Candidatus Harrisoniibacteriota</taxon>
    </lineage>
</organism>
<feature type="domain" description="CYTH" evidence="1">
    <location>
        <begin position="2"/>
        <end position="170"/>
    </location>
</feature>
<evidence type="ECO:0000313" key="3">
    <source>
        <dbReference type="Proteomes" id="UP000229112"/>
    </source>
</evidence>
<accession>A0A2M6WJK3</accession>
<evidence type="ECO:0000313" key="2">
    <source>
        <dbReference type="EMBL" id="PIT92988.1"/>
    </source>
</evidence>
<gene>
    <name evidence="2" type="ORF">COU06_02405</name>
</gene>
<dbReference type="Proteomes" id="UP000229112">
    <property type="component" value="Unassembled WGS sequence"/>
</dbReference>
<dbReference type="EMBL" id="PFAY01000022">
    <property type="protein sequence ID" value="PIT92988.1"/>
    <property type="molecule type" value="Genomic_DNA"/>
</dbReference>
<dbReference type="InterPro" id="IPR023577">
    <property type="entry name" value="CYTH_domain"/>
</dbReference>
<dbReference type="SUPFAM" id="SSF55154">
    <property type="entry name" value="CYTH-like phosphatases"/>
    <property type="match status" value="1"/>
</dbReference>
<name>A0A2M6WJK3_9BACT</name>
<comment type="caution">
    <text evidence="2">The sequence shown here is derived from an EMBL/GenBank/DDBJ whole genome shotgun (WGS) entry which is preliminary data.</text>
</comment>
<sequence length="181" mass="21187">MKNEYEATFLEVDEKELKSKLLSLGAKLSKPKTLMKRFIFNSPHLRKKNAWVRLRDEGDNITLTLKQVSDSSNISGTKEIEFIVNDLNSSKDFCLGVGLEMCNYQENYREEWILGDIKYDFDSWPDIPTFLEIEGPDEISVKRAVTELGLLFEDAWFGSIDKIYLEKYRRDILQEKNLLFK</sequence>
<dbReference type="Pfam" id="PF01928">
    <property type="entry name" value="CYTH"/>
    <property type="match status" value="1"/>
</dbReference>
<dbReference type="InterPro" id="IPR033469">
    <property type="entry name" value="CYTH-like_dom_sf"/>
</dbReference>
<dbReference type="Gene3D" id="2.40.320.10">
    <property type="entry name" value="Hypothetical Protein Pfu-838710-001"/>
    <property type="match status" value="1"/>
</dbReference>